<reference evidence="1 2" key="1">
    <citation type="journal article" date="2022" name="Nat. Plants">
        <title>Genomes of leafy and leafless Platanthera orchids illuminate the evolution of mycoheterotrophy.</title>
        <authorList>
            <person name="Li M.H."/>
            <person name="Liu K.W."/>
            <person name="Li Z."/>
            <person name="Lu H.C."/>
            <person name="Ye Q.L."/>
            <person name="Zhang D."/>
            <person name="Wang J.Y."/>
            <person name="Li Y.F."/>
            <person name="Zhong Z.M."/>
            <person name="Liu X."/>
            <person name="Yu X."/>
            <person name="Liu D.K."/>
            <person name="Tu X.D."/>
            <person name="Liu B."/>
            <person name="Hao Y."/>
            <person name="Liao X.Y."/>
            <person name="Jiang Y.T."/>
            <person name="Sun W.H."/>
            <person name="Chen J."/>
            <person name="Chen Y.Q."/>
            <person name="Ai Y."/>
            <person name="Zhai J.W."/>
            <person name="Wu S.S."/>
            <person name="Zhou Z."/>
            <person name="Hsiao Y.Y."/>
            <person name="Wu W.L."/>
            <person name="Chen Y.Y."/>
            <person name="Lin Y.F."/>
            <person name="Hsu J.L."/>
            <person name="Li C.Y."/>
            <person name="Wang Z.W."/>
            <person name="Zhao X."/>
            <person name="Zhong W.Y."/>
            <person name="Ma X.K."/>
            <person name="Ma L."/>
            <person name="Huang J."/>
            <person name="Chen G.Z."/>
            <person name="Huang M.Z."/>
            <person name="Huang L."/>
            <person name="Peng D.H."/>
            <person name="Luo Y.B."/>
            <person name="Zou S.Q."/>
            <person name="Chen S.P."/>
            <person name="Lan S."/>
            <person name="Tsai W.C."/>
            <person name="Van de Peer Y."/>
            <person name="Liu Z.J."/>
        </authorList>
    </citation>
    <scope>NUCLEOTIDE SEQUENCE [LARGE SCALE GENOMIC DNA]</scope>
    <source>
        <strain evidence="1">Lor287</strain>
    </source>
</reference>
<evidence type="ECO:0000313" key="1">
    <source>
        <dbReference type="EMBL" id="KAK8951041.1"/>
    </source>
</evidence>
<keyword evidence="2" id="KW-1185">Reference proteome</keyword>
<sequence length="104" mass="11800">MAFSRRRTNRINHVAVSDTAVTEDPEEIEARFLQFFEHKWLCDSPLLDGWPAFGEQSSIGSARAAELLMDITQGKFGRWLRTSSRTGRRVWMGCPPPSSRAFGI</sequence>
<gene>
    <name evidence="1" type="ORF">KSP39_PZI004818</name>
</gene>
<accession>A0AAP0GCA7</accession>
<comment type="caution">
    <text evidence="1">The sequence shown here is derived from an EMBL/GenBank/DDBJ whole genome shotgun (WGS) entry which is preliminary data.</text>
</comment>
<dbReference type="Proteomes" id="UP001418222">
    <property type="component" value="Unassembled WGS sequence"/>
</dbReference>
<protein>
    <submittedName>
        <fullName evidence="1">Uncharacterized protein</fullName>
    </submittedName>
</protein>
<dbReference type="AlphaFoldDB" id="A0AAP0GCA7"/>
<proteinExistence type="predicted"/>
<organism evidence="1 2">
    <name type="scientific">Platanthera zijinensis</name>
    <dbReference type="NCBI Taxonomy" id="2320716"/>
    <lineage>
        <taxon>Eukaryota</taxon>
        <taxon>Viridiplantae</taxon>
        <taxon>Streptophyta</taxon>
        <taxon>Embryophyta</taxon>
        <taxon>Tracheophyta</taxon>
        <taxon>Spermatophyta</taxon>
        <taxon>Magnoliopsida</taxon>
        <taxon>Liliopsida</taxon>
        <taxon>Asparagales</taxon>
        <taxon>Orchidaceae</taxon>
        <taxon>Orchidoideae</taxon>
        <taxon>Orchideae</taxon>
        <taxon>Orchidinae</taxon>
        <taxon>Platanthera</taxon>
    </lineage>
</organism>
<evidence type="ECO:0000313" key="2">
    <source>
        <dbReference type="Proteomes" id="UP001418222"/>
    </source>
</evidence>
<dbReference type="EMBL" id="JBBWWQ010000003">
    <property type="protein sequence ID" value="KAK8951041.1"/>
    <property type="molecule type" value="Genomic_DNA"/>
</dbReference>
<name>A0AAP0GCA7_9ASPA</name>